<proteinExistence type="predicted"/>
<dbReference type="PANTHER" id="PTHR44591">
    <property type="entry name" value="STRESS RESPONSE REGULATOR PROTEIN 1"/>
    <property type="match status" value="1"/>
</dbReference>
<dbReference type="CDD" id="cd17546">
    <property type="entry name" value="REC_hyHK_CKI1_RcsC-like"/>
    <property type="match status" value="1"/>
</dbReference>
<dbReference type="OrthoDB" id="5514345at2"/>
<reference evidence="7 8" key="1">
    <citation type="journal article" date="2012" name="Stand. Genomic Sci.">
        <title>Complete genome sequence of the sulfur compounds oxidizing chemolithoautotroph Sulfuricurvum kujiense type strain (YK-1(T)).</title>
        <authorList>
            <person name="Han C."/>
            <person name="Kotsyurbenko O."/>
            <person name="Chertkov O."/>
            <person name="Held B."/>
            <person name="Lapidus A."/>
            <person name="Nolan M."/>
            <person name="Lucas S."/>
            <person name="Hammon N."/>
            <person name="Deshpande S."/>
            <person name="Cheng J.F."/>
            <person name="Tapia R."/>
            <person name="Goodwin L.A."/>
            <person name="Pitluck S."/>
            <person name="Liolios K."/>
            <person name="Pagani I."/>
            <person name="Ivanova N."/>
            <person name="Mavromatis K."/>
            <person name="Mikhailova N."/>
            <person name="Pati A."/>
            <person name="Chen A."/>
            <person name="Palaniappan K."/>
            <person name="Land M."/>
            <person name="Hauser L."/>
            <person name="Chang Y.J."/>
            <person name="Jeffries C.D."/>
            <person name="Brambilla E.M."/>
            <person name="Rohde M."/>
            <person name="Spring S."/>
            <person name="Sikorski J."/>
            <person name="Goker M."/>
            <person name="Woyke T."/>
            <person name="Bristow J."/>
            <person name="Eisen J.A."/>
            <person name="Markowitz V."/>
            <person name="Hugenholtz P."/>
            <person name="Kyrpides N.C."/>
            <person name="Klenk H.P."/>
            <person name="Detter J.C."/>
        </authorList>
    </citation>
    <scope>NUCLEOTIDE SEQUENCE [LARGE SCALE GENOMIC DNA]</scope>
    <source>
        <strain evidence="8">ATCC BAA-921 / DSM 16994 / JCM 11577 / YK-1</strain>
    </source>
</reference>
<dbReference type="InterPro" id="IPR001789">
    <property type="entry name" value="Sig_transdc_resp-reg_receiver"/>
</dbReference>
<protein>
    <submittedName>
        <fullName evidence="7">Response regulator receiver protein</fullName>
    </submittedName>
</protein>
<dbReference type="AlphaFoldDB" id="E4U262"/>
<dbReference type="eggNOG" id="COG3437">
    <property type="taxonomic scope" value="Bacteria"/>
</dbReference>
<dbReference type="HOGENOM" id="CLU_637643_0_0_7"/>
<evidence type="ECO:0000256" key="5">
    <source>
        <dbReference type="PROSITE-ProRule" id="PRU00169"/>
    </source>
</evidence>
<comment type="cofactor">
    <cofactor evidence="1">
        <name>Mg(2+)</name>
        <dbReference type="ChEBI" id="CHEBI:18420"/>
    </cofactor>
</comment>
<organism evidence="7 8">
    <name type="scientific">Sulfuricurvum kujiense (strain ATCC BAA-921 / DSM 16994 / JCM 11577 / YK-1)</name>
    <dbReference type="NCBI Taxonomy" id="709032"/>
    <lineage>
        <taxon>Bacteria</taxon>
        <taxon>Pseudomonadati</taxon>
        <taxon>Campylobacterota</taxon>
        <taxon>Epsilonproteobacteria</taxon>
        <taxon>Campylobacterales</taxon>
        <taxon>Sulfurimonadaceae</taxon>
        <taxon>Sulfuricurvum</taxon>
    </lineage>
</organism>
<name>E4U262_SULKY</name>
<dbReference type="EMBL" id="CP002355">
    <property type="protein sequence ID" value="ADR34619.1"/>
    <property type="molecule type" value="Genomic_DNA"/>
</dbReference>
<feature type="modified residue" description="4-aspartylphosphate" evidence="5">
    <location>
        <position position="55"/>
    </location>
</feature>
<dbReference type="InterPro" id="IPR050595">
    <property type="entry name" value="Bact_response_regulator"/>
</dbReference>
<dbReference type="Gene3D" id="3.40.50.2300">
    <property type="match status" value="1"/>
</dbReference>
<evidence type="ECO:0000259" key="6">
    <source>
        <dbReference type="PROSITE" id="PS50110"/>
    </source>
</evidence>
<dbReference type="Proteomes" id="UP000008721">
    <property type="component" value="Chromosome"/>
</dbReference>
<evidence type="ECO:0000256" key="2">
    <source>
        <dbReference type="ARBA" id="ARBA00022500"/>
    </source>
</evidence>
<dbReference type="STRING" id="709032.Sulku_1959"/>
<keyword evidence="8" id="KW-1185">Reference proteome</keyword>
<dbReference type="InterPro" id="IPR011006">
    <property type="entry name" value="CheY-like_superfamily"/>
</dbReference>
<dbReference type="RefSeq" id="WP_013460816.1">
    <property type="nucleotide sequence ID" value="NC_014762.1"/>
</dbReference>
<keyword evidence="4" id="KW-0283">Flagellar rotation</keyword>
<dbReference type="Pfam" id="PF00072">
    <property type="entry name" value="Response_reg"/>
    <property type="match status" value="1"/>
</dbReference>
<feature type="domain" description="Response regulatory" evidence="6">
    <location>
        <begin position="5"/>
        <end position="120"/>
    </location>
</feature>
<dbReference type="PROSITE" id="PS50110">
    <property type="entry name" value="RESPONSE_REGULATORY"/>
    <property type="match status" value="1"/>
</dbReference>
<accession>E4U262</accession>
<evidence type="ECO:0000313" key="8">
    <source>
        <dbReference type="Proteomes" id="UP000008721"/>
    </source>
</evidence>
<dbReference type="GO" id="GO:0006935">
    <property type="term" value="P:chemotaxis"/>
    <property type="evidence" value="ECO:0007669"/>
    <property type="project" value="UniProtKB-KW"/>
</dbReference>
<evidence type="ECO:0000313" key="7">
    <source>
        <dbReference type="EMBL" id="ADR34619.1"/>
    </source>
</evidence>
<dbReference type="SUPFAM" id="SSF52172">
    <property type="entry name" value="CheY-like"/>
    <property type="match status" value="1"/>
</dbReference>
<evidence type="ECO:0000256" key="3">
    <source>
        <dbReference type="ARBA" id="ARBA00022553"/>
    </source>
</evidence>
<evidence type="ECO:0000256" key="1">
    <source>
        <dbReference type="ARBA" id="ARBA00001946"/>
    </source>
</evidence>
<dbReference type="GO" id="GO:0097588">
    <property type="term" value="P:archaeal or bacterial-type flagellum-dependent cell motility"/>
    <property type="evidence" value="ECO:0007669"/>
    <property type="project" value="UniProtKB-KW"/>
</dbReference>
<keyword evidence="3 5" id="KW-0597">Phosphoprotein</keyword>
<sequence length="483" mass="54637">MENLRLLIVDDIEDNRLVLNAICRKMEGFDLKEAVDGVDAITVCETWHPHIILMDVMMPNLDGFEASKVIKARFPETVIIIVTAVIDPHMEANMASIGVAAYVHKPIDKELIRYKLQSFGAFLRSKDGIHAKLSTKEALNPFCPDVRHFKTIFDISDAEGMMDFGVWVLSRCEERRSGTSSKVDPMIELFYELMRQGIREEKQVSIIIEESFEEIFVTMKLANPIVLKPKAQELADDLQSNCIIRQNLACVRLHNKGAASTVKPLSRAKVIEKISEPKKEAALPEPQTIAEPIIAVAPVVEPVIEKEVRTIDENEQGLLRQSFVEKTSAVDYVREIGGDVLDEIRDLEGLDEEWIEKLNILESEPSHENIRQFADGVLGVYVRAMNNLFEFTALAYALSSLGTFMKEHADEIIADSSKLKMLVMLTEHLGSDLTSWREHIFSLQDAADIHYLDSSFFSSCMQIEQIVGNKEIETDDDNDMEFF</sequence>
<keyword evidence="2" id="KW-0145">Chemotaxis</keyword>
<dbReference type="KEGG" id="sku:Sulku_1959"/>
<evidence type="ECO:0000256" key="4">
    <source>
        <dbReference type="ARBA" id="ARBA00022779"/>
    </source>
</evidence>
<dbReference type="GO" id="GO:0000160">
    <property type="term" value="P:phosphorelay signal transduction system"/>
    <property type="evidence" value="ECO:0007669"/>
    <property type="project" value="InterPro"/>
</dbReference>
<dbReference type="SMART" id="SM00448">
    <property type="entry name" value="REC"/>
    <property type="match status" value="1"/>
</dbReference>
<gene>
    <name evidence="7" type="ordered locus">Sulku_1959</name>
</gene>
<dbReference type="PANTHER" id="PTHR44591:SF3">
    <property type="entry name" value="RESPONSE REGULATORY DOMAIN-CONTAINING PROTEIN"/>
    <property type="match status" value="1"/>
</dbReference>